<name>A0A0U3GK41_9MICC</name>
<proteinExistence type="predicted"/>
<organism evidence="1 2">
    <name type="scientific">Kocuria flava</name>
    <dbReference type="NCBI Taxonomy" id="446860"/>
    <lineage>
        <taxon>Bacteria</taxon>
        <taxon>Bacillati</taxon>
        <taxon>Actinomycetota</taxon>
        <taxon>Actinomycetes</taxon>
        <taxon>Micrococcales</taxon>
        <taxon>Micrococcaceae</taxon>
        <taxon>Kocuria</taxon>
    </lineage>
</organism>
<gene>
    <name evidence="1" type="ORF">AS188_07775</name>
</gene>
<dbReference type="KEGG" id="kfv:AS188_07775"/>
<sequence length="135" mass="14923">MASSTLEDMCVEHELQILHTCQQVLMPVVDTDADLHGTEPIVHEQRKNVPQGVSVESPIGIHDAHDNLGVGYPGNQITVTQMLDRSVESFTLPLSGPRKYSLEEMNPWIRVCAHDVCRVVVGAIVDDKNVHPGMF</sequence>
<evidence type="ECO:0000313" key="1">
    <source>
        <dbReference type="EMBL" id="ALU39667.1"/>
    </source>
</evidence>
<accession>A0A0U3GK41</accession>
<dbReference type="STRING" id="446860.AS188_07775"/>
<reference evidence="1 2" key="1">
    <citation type="submission" date="2015-11" db="EMBL/GenBank/DDBJ databases">
        <title>Complete Genome Sequence of Kocuria flava strain HO-9041.</title>
        <authorList>
            <person name="Zhou M."/>
            <person name="Dai J."/>
        </authorList>
    </citation>
    <scope>NUCLEOTIDE SEQUENCE [LARGE SCALE GENOMIC DNA]</scope>
    <source>
        <strain evidence="1 2">HO-9041</strain>
    </source>
</reference>
<evidence type="ECO:0000313" key="2">
    <source>
        <dbReference type="Proteomes" id="UP000057181"/>
    </source>
</evidence>
<dbReference type="EMBL" id="CP013254">
    <property type="protein sequence ID" value="ALU39667.1"/>
    <property type="molecule type" value="Genomic_DNA"/>
</dbReference>
<dbReference type="Proteomes" id="UP000057181">
    <property type="component" value="Chromosome"/>
</dbReference>
<protein>
    <submittedName>
        <fullName evidence="1">Uncharacterized protein</fullName>
    </submittedName>
</protein>
<dbReference type="AlphaFoldDB" id="A0A0U3GK41"/>